<dbReference type="PRINTS" id="PR00364">
    <property type="entry name" value="DISEASERSIST"/>
</dbReference>
<dbReference type="Gene3D" id="3.40.50.300">
    <property type="entry name" value="P-loop containing nucleotide triphosphate hydrolases"/>
    <property type="match status" value="2"/>
</dbReference>
<dbReference type="InterPro" id="IPR027417">
    <property type="entry name" value="P-loop_NTPase"/>
</dbReference>
<protein>
    <recommendedName>
        <fullName evidence="8">Disease resistance RPP13-like protein 1</fullName>
    </recommendedName>
</protein>
<reference evidence="6" key="2">
    <citation type="submission" date="2021-01" db="UniProtKB">
        <authorList>
            <consortium name="EnsemblPlants"/>
        </authorList>
    </citation>
    <scope>IDENTIFICATION</scope>
</reference>
<dbReference type="EnsemblPlants" id="QL07p006162:mrna">
    <property type="protein sequence ID" value="QL07p006162:mrna"/>
    <property type="gene ID" value="QL07p006162"/>
</dbReference>
<dbReference type="EMBL" id="LRBV02000007">
    <property type="status" value="NOT_ANNOTATED_CDS"/>
    <property type="molecule type" value="Genomic_DNA"/>
</dbReference>
<evidence type="ECO:0000313" key="6">
    <source>
        <dbReference type="EnsemblPlants" id="QL07p006162:mrna"/>
    </source>
</evidence>
<accession>A0A7N2R7E3</accession>
<sequence>MADALVGGAFLSAFLQVFFDRMASREILHFFSRWKLNTESLKKLRTTLLYINAVLNDAEEKVKNPAVKEWVNELKDTAYHAQDLLDEITTVASRYKLEAELEMCRSKVRSLNLTSLSFSYQGIEPKLEKILGRLEFLAKERDILGLKEGGGEKPSRKWPTTSLVEESSVYGRDDDKDAIIKLLLSNDRSGDSISVIPIVGMGGVGKTTLAQLVYNKKLVTDVFEVSMDLLQVRLNKSLMGRKFLIVLDDVWSENYEDWSLMSVLKSGAHGSRVIVTTRHKSVALTVRKGTVQPYHLMQLTDEDCWLLFAKHAFGNIDSQEYPELELNGKEVVKKSNGLPLAAKTLAGLLRVNFDPKEWIKILESNRWNFSDGESSILPALRLSYHYLPSYLKPCFAYFSIFPKNFKFKMDELMLLWLVEDFLLSPKTENLEEVETIDTEFYGTAAFGKEPLESLEILRFKNMLQLKEWAPFADVNGVLVIDKCKQLVASVPSAPAIRELKLQYCHKAILIISFMRERFRLTPDCLSAYIPKSKHSAIRQVQVPMVSDMLQCV</sequence>
<reference evidence="6 7" key="1">
    <citation type="journal article" date="2016" name="G3 (Bethesda)">
        <title>First Draft Assembly and Annotation of the Genome of a California Endemic Oak Quercus lobata Nee (Fagaceae).</title>
        <authorList>
            <person name="Sork V.L."/>
            <person name="Fitz-Gibbon S.T."/>
            <person name="Puiu D."/>
            <person name="Crepeau M."/>
            <person name="Gugger P.F."/>
            <person name="Sherman R."/>
            <person name="Stevens K."/>
            <person name="Langley C.H."/>
            <person name="Pellegrini M."/>
            <person name="Salzberg S.L."/>
        </authorList>
    </citation>
    <scope>NUCLEOTIDE SEQUENCE [LARGE SCALE GENOMIC DNA]</scope>
    <source>
        <strain evidence="6 7">cv. SW786</strain>
    </source>
</reference>
<dbReference type="InParanoid" id="A0A7N2R7E3"/>
<dbReference type="InterPro" id="IPR002182">
    <property type="entry name" value="NB-ARC"/>
</dbReference>
<dbReference type="PANTHER" id="PTHR23155:SF1241">
    <property type="entry name" value="DISEASE RESISTANCE RPP13-LIKE PROTEIN 1-RELATED"/>
    <property type="match status" value="1"/>
</dbReference>
<evidence type="ECO:0000313" key="7">
    <source>
        <dbReference type="Proteomes" id="UP000594261"/>
    </source>
</evidence>
<dbReference type="PANTHER" id="PTHR23155">
    <property type="entry name" value="DISEASE RESISTANCE PROTEIN RP"/>
    <property type="match status" value="1"/>
</dbReference>
<keyword evidence="7" id="KW-1185">Reference proteome</keyword>
<evidence type="ECO:0000259" key="4">
    <source>
        <dbReference type="Pfam" id="PF00931"/>
    </source>
</evidence>
<dbReference type="InterPro" id="IPR042197">
    <property type="entry name" value="Apaf_helical"/>
</dbReference>
<keyword evidence="2" id="KW-0547">Nucleotide-binding</keyword>
<dbReference type="Pfam" id="PF18052">
    <property type="entry name" value="Rx_N"/>
    <property type="match status" value="1"/>
</dbReference>
<dbReference type="OMA" id="ISFMRER"/>
<dbReference type="GO" id="GO:0098542">
    <property type="term" value="P:defense response to other organism"/>
    <property type="evidence" value="ECO:0007669"/>
    <property type="project" value="TreeGrafter"/>
</dbReference>
<feature type="domain" description="Disease resistance N-terminal" evidence="5">
    <location>
        <begin position="10"/>
        <end position="97"/>
    </location>
</feature>
<dbReference type="Gene3D" id="1.10.10.10">
    <property type="entry name" value="Winged helix-like DNA-binding domain superfamily/Winged helix DNA-binding domain"/>
    <property type="match status" value="1"/>
</dbReference>
<dbReference type="Gene3D" id="1.10.8.430">
    <property type="entry name" value="Helical domain of apoptotic protease-activating factors"/>
    <property type="match status" value="1"/>
</dbReference>
<dbReference type="InterPro" id="IPR036388">
    <property type="entry name" value="WH-like_DNA-bd_sf"/>
</dbReference>
<dbReference type="AlphaFoldDB" id="A0A7N2R7E3"/>
<proteinExistence type="predicted"/>
<evidence type="ECO:0000256" key="2">
    <source>
        <dbReference type="ARBA" id="ARBA00022741"/>
    </source>
</evidence>
<dbReference type="Pfam" id="PF00931">
    <property type="entry name" value="NB-ARC"/>
    <property type="match status" value="2"/>
</dbReference>
<keyword evidence="1" id="KW-0677">Repeat</keyword>
<dbReference type="InterPro" id="IPR041118">
    <property type="entry name" value="Rx_N"/>
</dbReference>
<evidence type="ECO:0000256" key="3">
    <source>
        <dbReference type="ARBA" id="ARBA00022821"/>
    </source>
</evidence>
<dbReference type="Proteomes" id="UP000594261">
    <property type="component" value="Chromosome 7"/>
</dbReference>
<dbReference type="Gene3D" id="1.20.5.4130">
    <property type="match status" value="1"/>
</dbReference>
<feature type="domain" description="NB-ARC" evidence="4">
    <location>
        <begin position="230"/>
        <end position="315"/>
    </location>
</feature>
<dbReference type="SUPFAM" id="SSF52540">
    <property type="entry name" value="P-loop containing nucleoside triphosphate hydrolases"/>
    <property type="match status" value="1"/>
</dbReference>
<feature type="domain" description="NB-ARC" evidence="4">
    <location>
        <begin position="173"/>
        <end position="227"/>
    </location>
</feature>
<evidence type="ECO:0000259" key="5">
    <source>
        <dbReference type="Pfam" id="PF18052"/>
    </source>
</evidence>
<dbReference type="Gramene" id="QL07p006162:mrna">
    <property type="protein sequence ID" value="QL07p006162:mrna"/>
    <property type="gene ID" value="QL07p006162"/>
</dbReference>
<dbReference type="GO" id="GO:0043531">
    <property type="term" value="F:ADP binding"/>
    <property type="evidence" value="ECO:0007669"/>
    <property type="project" value="InterPro"/>
</dbReference>
<evidence type="ECO:0008006" key="8">
    <source>
        <dbReference type="Google" id="ProtNLM"/>
    </source>
</evidence>
<keyword evidence="3" id="KW-0611">Plant defense</keyword>
<evidence type="ECO:0000256" key="1">
    <source>
        <dbReference type="ARBA" id="ARBA00022737"/>
    </source>
</evidence>
<dbReference type="InterPro" id="IPR044974">
    <property type="entry name" value="Disease_R_plants"/>
</dbReference>
<organism evidence="6 7">
    <name type="scientific">Quercus lobata</name>
    <name type="common">Valley oak</name>
    <dbReference type="NCBI Taxonomy" id="97700"/>
    <lineage>
        <taxon>Eukaryota</taxon>
        <taxon>Viridiplantae</taxon>
        <taxon>Streptophyta</taxon>
        <taxon>Embryophyta</taxon>
        <taxon>Tracheophyta</taxon>
        <taxon>Spermatophyta</taxon>
        <taxon>Magnoliopsida</taxon>
        <taxon>eudicotyledons</taxon>
        <taxon>Gunneridae</taxon>
        <taxon>Pentapetalae</taxon>
        <taxon>rosids</taxon>
        <taxon>fabids</taxon>
        <taxon>Fagales</taxon>
        <taxon>Fagaceae</taxon>
        <taxon>Quercus</taxon>
    </lineage>
</organism>
<name>A0A7N2R7E3_QUELO</name>